<dbReference type="GO" id="GO:0005829">
    <property type="term" value="C:cytosol"/>
    <property type="evidence" value="ECO:0007669"/>
    <property type="project" value="TreeGrafter"/>
</dbReference>
<evidence type="ECO:0000256" key="1">
    <source>
        <dbReference type="SAM" id="MobiDB-lite"/>
    </source>
</evidence>
<dbReference type="Proteomes" id="UP001162640">
    <property type="component" value="Unassembled WGS sequence"/>
</dbReference>
<accession>A0A9W7A788</accession>
<dbReference type="PROSITE" id="PS50042">
    <property type="entry name" value="CNMP_BINDING_3"/>
    <property type="match status" value="2"/>
</dbReference>
<protein>
    <recommendedName>
        <fullName evidence="2">Cyclic nucleotide-binding domain-containing protein</fullName>
    </recommendedName>
</protein>
<dbReference type="AlphaFoldDB" id="A0A9W7A788"/>
<dbReference type="EMBL" id="BLQM01000127">
    <property type="protein sequence ID" value="GMH67047.1"/>
    <property type="molecule type" value="Genomic_DNA"/>
</dbReference>
<feature type="region of interest" description="Disordered" evidence="1">
    <location>
        <begin position="505"/>
        <end position="533"/>
    </location>
</feature>
<dbReference type="InterPro" id="IPR000595">
    <property type="entry name" value="cNMP-bd_dom"/>
</dbReference>
<sequence>MNVAMFDGESEWEKTLGAKYDLNVTEEDLMRFDHYTGNDKQFLVSFIMRWRNKALDKTRASLQNAFQAIVAKVKEVKYEEARMEKEEYQRKSLEVLVNVKSGERSKEDVEHVGLWLSKMKLGGDKLSHLEPEQIKNMSAMMDVRILPANSLVFLQGDQGEYYYWVIDGSVELYTAFTAAKELALREQHKDRPGGEYLSVDVSELGNHIASMEREAGFGELRFSTKTYNASIRSMHSEKMDTVRKIGIMKSFKLFSSWPTSALSHLSYKMEIKEYAYNDKMAVVGEAIRDIYLLAEGEISLTSRIKVEGTNVLDTVTYKEVQLATINTGSILGDIETTVDLVKSWKVAATVKSSTARVLVMTKEDFVHLVLNSPGDVGEKIRSGAEAVFRFRRERLLEAQRLKLKEKKVQVDKKNSESKTVEKLRQREKTTAEPSINPFNLPGLRDNSKPTSPRTLRKLQSRSMGQMPRHFGEGGRPTPTLDPKEGFAHYSGALQSSFGAVQYGGKGAGAGAGADANTKTRKSFKASSGVLGGK</sequence>
<dbReference type="InterPro" id="IPR014710">
    <property type="entry name" value="RmlC-like_jellyroll"/>
</dbReference>
<dbReference type="Gene3D" id="2.60.120.10">
    <property type="entry name" value="Jelly Rolls"/>
    <property type="match status" value="2"/>
</dbReference>
<feature type="domain" description="Cyclic nucleotide-binding" evidence="2">
    <location>
        <begin position="253"/>
        <end position="369"/>
    </location>
</feature>
<dbReference type="GO" id="GO:0034236">
    <property type="term" value="F:protein kinase A catalytic subunit binding"/>
    <property type="evidence" value="ECO:0007669"/>
    <property type="project" value="TreeGrafter"/>
</dbReference>
<dbReference type="GO" id="GO:0004862">
    <property type="term" value="F:cAMP-dependent protein kinase inhibitor activity"/>
    <property type="evidence" value="ECO:0007669"/>
    <property type="project" value="TreeGrafter"/>
</dbReference>
<comment type="caution">
    <text evidence="3">The sequence shown here is derived from an EMBL/GenBank/DDBJ whole genome shotgun (WGS) entry which is preliminary data.</text>
</comment>
<evidence type="ECO:0000259" key="2">
    <source>
        <dbReference type="PROSITE" id="PS50042"/>
    </source>
</evidence>
<feature type="region of interest" description="Disordered" evidence="1">
    <location>
        <begin position="407"/>
        <end position="486"/>
    </location>
</feature>
<dbReference type="PANTHER" id="PTHR11635:SF152">
    <property type="entry name" value="CAMP-DEPENDENT PROTEIN KINASE TYPE I REGULATORY SUBUNIT-RELATED"/>
    <property type="match status" value="1"/>
</dbReference>
<dbReference type="InterPro" id="IPR018490">
    <property type="entry name" value="cNMP-bd_dom_sf"/>
</dbReference>
<gene>
    <name evidence="3" type="ORF">TL16_g04577</name>
</gene>
<evidence type="ECO:0000313" key="3">
    <source>
        <dbReference type="EMBL" id="GMH67047.1"/>
    </source>
</evidence>
<dbReference type="SUPFAM" id="SSF51206">
    <property type="entry name" value="cAMP-binding domain-like"/>
    <property type="match status" value="2"/>
</dbReference>
<dbReference type="GO" id="GO:0005952">
    <property type="term" value="C:cAMP-dependent protein kinase complex"/>
    <property type="evidence" value="ECO:0007669"/>
    <property type="project" value="InterPro"/>
</dbReference>
<feature type="compositionally biased region" description="Basic and acidic residues" evidence="1">
    <location>
        <begin position="407"/>
        <end position="430"/>
    </location>
</feature>
<reference evidence="4" key="1">
    <citation type="journal article" date="2023" name="Commun. Biol.">
        <title>Genome analysis of Parmales, the sister group of diatoms, reveals the evolutionary specialization of diatoms from phago-mixotrophs to photoautotrophs.</title>
        <authorList>
            <person name="Ban H."/>
            <person name="Sato S."/>
            <person name="Yoshikawa S."/>
            <person name="Yamada K."/>
            <person name="Nakamura Y."/>
            <person name="Ichinomiya M."/>
            <person name="Sato N."/>
            <person name="Blanc-Mathieu R."/>
            <person name="Endo H."/>
            <person name="Kuwata A."/>
            <person name="Ogata H."/>
        </authorList>
    </citation>
    <scope>NUCLEOTIDE SEQUENCE [LARGE SCALE GENOMIC DNA]</scope>
</reference>
<name>A0A9W7A788_9STRA</name>
<feature type="domain" description="Cyclic nucleotide-binding" evidence="2">
    <location>
        <begin position="125"/>
        <end position="173"/>
    </location>
</feature>
<dbReference type="CDD" id="cd00038">
    <property type="entry name" value="CAP_ED"/>
    <property type="match status" value="1"/>
</dbReference>
<organism evidence="3 4">
    <name type="scientific">Triparma laevis f. inornata</name>
    <dbReference type="NCBI Taxonomy" id="1714386"/>
    <lineage>
        <taxon>Eukaryota</taxon>
        <taxon>Sar</taxon>
        <taxon>Stramenopiles</taxon>
        <taxon>Ochrophyta</taxon>
        <taxon>Bolidophyceae</taxon>
        <taxon>Parmales</taxon>
        <taxon>Triparmaceae</taxon>
        <taxon>Triparma</taxon>
    </lineage>
</organism>
<dbReference type="PANTHER" id="PTHR11635">
    <property type="entry name" value="CAMP-DEPENDENT PROTEIN KINASE REGULATORY CHAIN"/>
    <property type="match status" value="1"/>
</dbReference>
<dbReference type="InterPro" id="IPR050503">
    <property type="entry name" value="cAMP-dep_PK_reg_su-like"/>
</dbReference>
<evidence type="ECO:0000313" key="4">
    <source>
        <dbReference type="Proteomes" id="UP001162640"/>
    </source>
</evidence>
<proteinExistence type="predicted"/>
<dbReference type="GO" id="GO:0030552">
    <property type="term" value="F:cAMP binding"/>
    <property type="evidence" value="ECO:0007669"/>
    <property type="project" value="TreeGrafter"/>
</dbReference>